<feature type="region of interest" description="Disordered" evidence="1">
    <location>
        <begin position="1"/>
        <end position="33"/>
    </location>
</feature>
<proteinExistence type="predicted"/>
<dbReference type="AlphaFoldDB" id="A0A392T0P8"/>
<protein>
    <submittedName>
        <fullName evidence="2">Uncharacterized protein</fullName>
    </submittedName>
</protein>
<evidence type="ECO:0000313" key="2">
    <source>
        <dbReference type="EMBL" id="MCI53895.1"/>
    </source>
</evidence>
<comment type="caution">
    <text evidence="2">The sequence shown here is derived from an EMBL/GenBank/DDBJ whole genome shotgun (WGS) entry which is preliminary data.</text>
</comment>
<name>A0A392T0P8_9FABA</name>
<dbReference type="Proteomes" id="UP000265520">
    <property type="component" value="Unassembled WGS sequence"/>
</dbReference>
<accession>A0A392T0P8</accession>
<feature type="non-terminal residue" evidence="2">
    <location>
        <position position="1"/>
    </location>
</feature>
<reference evidence="2 3" key="1">
    <citation type="journal article" date="2018" name="Front. Plant Sci.">
        <title>Red Clover (Trifolium pratense) and Zigzag Clover (T. medium) - A Picture of Genomic Similarities and Differences.</title>
        <authorList>
            <person name="Dluhosova J."/>
            <person name="Istvanek J."/>
            <person name="Nedelnik J."/>
            <person name="Repkova J."/>
        </authorList>
    </citation>
    <scope>NUCLEOTIDE SEQUENCE [LARGE SCALE GENOMIC DNA]</scope>
    <source>
        <strain evidence="3">cv. 10/8</strain>
        <tissue evidence="2">Leaf</tissue>
    </source>
</reference>
<sequence>RFVQKKENPSSEHRETSVVEEEKPTSGGQDVKQVAMCIWRPEDF</sequence>
<evidence type="ECO:0000313" key="3">
    <source>
        <dbReference type="Proteomes" id="UP000265520"/>
    </source>
</evidence>
<dbReference type="EMBL" id="LXQA010470674">
    <property type="protein sequence ID" value="MCI53895.1"/>
    <property type="molecule type" value="Genomic_DNA"/>
</dbReference>
<organism evidence="2 3">
    <name type="scientific">Trifolium medium</name>
    <dbReference type="NCBI Taxonomy" id="97028"/>
    <lineage>
        <taxon>Eukaryota</taxon>
        <taxon>Viridiplantae</taxon>
        <taxon>Streptophyta</taxon>
        <taxon>Embryophyta</taxon>
        <taxon>Tracheophyta</taxon>
        <taxon>Spermatophyta</taxon>
        <taxon>Magnoliopsida</taxon>
        <taxon>eudicotyledons</taxon>
        <taxon>Gunneridae</taxon>
        <taxon>Pentapetalae</taxon>
        <taxon>rosids</taxon>
        <taxon>fabids</taxon>
        <taxon>Fabales</taxon>
        <taxon>Fabaceae</taxon>
        <taxon>Papilionoideae</taxon>
        <taxon>50 kb inversion clade</taxon>
        <taxon>NPAAA clade</taxon>
        <taxon>Hologalegina</taxon>
        <taxon>IRL clade</taxon>
        <taxon>Trifolieae</taxon>
        <taxon>Trifolium</taxon>
    </lineage>
</organism>
<keyword evidence="3" id="KW-1185">Reference proteome</keyword>
<feature type="compositionally biased region" description="Basic and acidic residues" evidence="1">
    <location>
        <begin position="1"/>
        <end position="24"/>
    </location>
</feature>
<evidence type="ECO:0000256" key="1">
    <source>
        <dbReference type="SAM" id="MobiDB-lite"/>
    </source>
</evidence>